<dbReference type="RefSeq" id="WP_375556664.1">
    <property type="nucleotide sequence ID" value="NZ_JBBVGT010000002.1"/>
</dbReference>
<feature type="domain" description="SHOCT" evidence="2">
    <location>
        <begin position="175"/>
        <end position="201"/>
    </location>
</feature>
<comment type="caution">
    <text evidence="4">The sequence shown here is derived from an EMBL/GenBank/DDBJ whole genome shotgun (WGS) entry which is preliminary data.</text>
</comment>
<dbReference type="Pfam" id="PF14470">
    <property type="entry name" value="bPH_3"/>
    <property type="match status" value="1"/>
</dbReference>
<accession>A0ABV5CC52</accession>
<sequence length="204" mass="23840">MNIDRYINEEQDPKTVEKILGKLQDILDSGELVTYIAVQKKPAVTLLPDSIVLTNKRIFLCEATNLGLSTNFEIFKWSDLKTITFKEEFFGAKFTIVPTDDENLTVDYIPKVQARKLYQFAKESMEKQQEQERRDQENKPGSETSDDRPSIQHNFKLMPEEEPILKDDDDELTKKLKKLKSLYDKQLITQEEYNSKKQELLSQL</sequence>
<dbReference type="InterPro" id="IPR039519">
    <property type="entry name" value="YokE-like_PH"/>
</dbReference>
<organism evidence="4 5">
    <name type="scientific">Albibacterium profundi</name>
    <dbReference type="NCBI Taxonomy" id="3134906"/>
    <lineage>
        <taxon>Bacteria</taxon>
        <taxon>Pseudomonadati</taxon>
        <taxon>Bacteroidota</taxon>
        <taxon>Sphingobacteriia</taxon>
        <taxon>Sphingobacteriales</taxon>
        <taxon>Sphingobacteriaceae</taxon>
        <taxon>Albibacterium</taxon>
    </lineage>
</organism>
<dbReference type="EMBL" id="JBBVGT010000002">
    <property type="protein sequence ID" value="MFB5945116.1"/>
    <property type="molecule type" value="Genomic_DNA"/>
</dbReference>
<evidence type="ECO:0000259" key="2">
    <source>
        <dbReference type="Pfam" id="PF09851"/>
    </source>
</evidence>
<feature type="compositionally biased region" description="Basic and acidic residues" evidence="1">
    <location>
        <begin position="123"/>
        <end position="150"/>
    </location>
</feature>
<keyword evidence="5" id="KW-1185">Reference proteome</keyword>
<evidence type="ECO:0000259" key="3">
    <source>
        <dbReference type="Pfam" id="PF14470"/>
    </source>
</evidence>
<dbReference type="Proteomes" id="UP001580928">
    <property type="component" value="Unassembled WGS sequence"/>
</dbReference>
<feature type="region of interest" description="Disordered" evidence="1">
    <location>
        <begin position="123"/>
        <end position="169"/>
    </location>
</feature>
<proteinExistence type="predicted"/>
<dbReference type="InterPro" id="IPR018649">
    <property type="entry name" value="SHOCT"/>
</dbReference>
<dbReference type="Pfam" id="PF09851">
    <property type="entry name" value="SHOCT"/>
    <property type="match status" value="1"/>
</dbReference>
<protein>
    <submittedName>
        <fullName evidence="4">PH domain-containing protein</fullName>
    </submittedName>
</protein>
<feature type="domain" description="YokE-like PH" evidence="3">
    <location>
        <begin position="27"/>
        <end position="122"/>
    </location>
</feature>
<evidence type="ECO:0000313" key="5">
    <source>
        <dbReference type="Proteomes" id="UP001580928"/>
    </source>
</evidence>
<name>A0ABV5CC52_9SPHI</name>
<evidence type="ECO:0000256" key="1">
    <source>
        <dbReference type="SAM" id="MobiDB-lite"/>
    </source>
</evidence>
<reference evidence="4 5" key="1">
    <citation type="submission" date="2024-04" db="EMBL/GenBank/DDBJ databases">
        <title>Albibacterium profundi sp. nov., isolated from sediment of the Challenger Deep of Mariana Trench.</title>
        <authorList>
            <person name="Wang Y."/>
        </authorList>
    </citation>
    <scope>NUCLEOTIDE SEQUENCE [LARGE SCALE GENOMIC DNA]</scope>
    <source>
        <strain evidence="4 5">RHL897</strain>
    </source>
</reference>
<gene>
    <name evidence="4" type="ORF">WKR92_04650</name>
</gene>
<evidence type="ECO:0000313" key="4">
    <source>
        <dbReference type="EMBL" id="MFB5945116.1"/>
    </source>
</evidence>